<protein>
    <submittedName>
        <fullName evidence="1">Uncharacterized protein</fullName>
    </submittedName>
</protein>
<evidence type="ECO:0000313" key="2">
    <source>
        <dbReference type="Proteomes" id="UP001375539"/>
    </source>
</evidence>
<dbReference type="EMBL" id="JBBKAI010000002">
    <property type="protein sequence ID" value="MEJ8656983.1"/>
    <property type="molecule type" value="Genomic_DNA"/>
</dbReference>
<proteinExistence type="predicted"/>
<evidence type="ECO:0000313" key="1">
    <source>
        <dbReference type="EMBL" id="MEJ8656983.1"/>
    </source>
</evidence>
<sequence length="80" mass="8145">MSPTLRELGSVRSAAVVNAEIRALWARSGARLSAADEAKYQRLLVEWAAAVGPASAEGAEGVEPAPLAEGTARASLAEAA</sequence>
<comment type="caution">
    <text evidence="1">The sequence shown here is derived from an EMBL/GenBank/DDBJ whole genome shotgun (WGS) entry which is preliminary data.</text>
</comment>
<accession>A0ACC6QET0</accession>
<keyword evidence="2" id="KW-1185">Reference proteome</keyword>
<name>A0ACC6QET0_9ACTN</name>
<organism evidence="1 2">
    <name type="scientific">Streptomyces pratisoli</name>
    <dbReference type="NCBI Taxonomy" id="3139917"/>
    <lineage>
        <taxon>Bacteria</taxon>
        <taxon>Bacillati</taxon>
        <taxon>Actinomycetota</taxon>
        <taxon>Actinomycetes</taxon>
        <taxon>Kitasatosporales</taxon>
        <taxon>Streptomycetaceae</taxon>
        <taxon>Streptomyces</taxon>
    </lineage>
</organism>
<gene>
    <name evidence="1" type="ORF">WKI58_10660</name>
</gene>
<reference evidence="1" key="1">
    <citation type="submission" date="2024-03" db="EMBL/GenBank/DDBJ databases">
        <title>Novel Streptomyces species of biotechnological and ecological value are a feature of Machair soil.</title>
        <authorList>
            <person name="Prole J.R."/>
            <person name="Goodfellow M."/>
            <person name="Allenby N."/>
            <person name="Ward A.C."/>
        </authorList>
    </citation>
    <scope>NUCLEOTIDE SEQUENCE</scope>
    <source>
        <strain evidence="1">MS1.AVA.4</strain>
    </source>
</reference>
<dbReference type="Proteomes" id="UP001375539">
    <property type="component" value="Unassembled WGS sequence"/>
</dbReference>